<dbReference type="RefSeq" id="WP_126701406.1">
    <property type="nucleotide sequence ID" value="NZ_RWKW01000071.1"/>
</dbReference>
<comment type="caution">
    <text evidence="3">The sequence shown here is derived from an EMBL/GenBank/DDBJ whole genome shotgun (WGS) entry which is preliminary data.</text>
</comment>
<reference evidence="3 4" key="1">
    <citation type="submission" date="2018-12" db="EMBL/GenBank/DDBJ databases">
        <title>Mesorhizobium carbonis sp. nov., isolated from coal mine water.</title>
        <authorList>
            <person name="Xin W."/>
            <person name="Xu Z."/>
            <person name="Xiang F."/>
            <person name="Zhang J."/>
            <person name="Xi L."/>
            <person name="Liu J."/>
        </authorList>
    </citation>
    <scope>NUCLEOTIDE SEQUENCE [LARGE SCALE GENOMIC DNA]</scope>
    <source>
        <strain evidence="3 4">B2.3</strain>
    </source>
</reference>
<gene>
    <name evidence="3" type="ORF">EJC49_18450</name>
</gene>
<dbReference type="AlphaFoldDB" id="A0A429YTZ7"/>
<dbReference type="EMBL" id="RWKW01000071">
    <property type="protein sequence ID" value="RST84929.1"/>
    <property type="molecule type" value="Genomic_DNA"/>
</dbReference>
<feature type="transmembrane region" description="Helical" evidence="1">
    <location>
        <begin position="61"/>
        <end position="79"/>
    </location>
</feature>
<evidence type="ECO:0000256" key="1">
    <source>
        <dbReference type="SAM" id="Phobius"/>
    </source>
</evidence>
<keyword evidence="1" id="KW-0812">Transmembrane</keyword>
<proteinExistence type="predicted"/>
<evidence type="ECO:0000313" key="3">
    <source>
        <dbReference type="EMBL" id="RST84929.1"/>
    </source>
</evidence>
<accession>A0A429YTZ7</accession>
<dbReference type="OrthoDB" id="7173378at2"/>
<keyword evidence="2" id="KW-0732">Signal</keyword>
<keyword evidence="1" id="KW-1133">Transmembrane helix</keyword>
<evidence type="ECO:0000256" key="2">
    <source>
        <dbReference type="SAM" id="SignalP"/>
    </source>
</evidence>
<dbReference type="Proteomes" id="UP000278398">
    <property type="component" value="Unassembled WGS sequence"/>
</dbReference>
<protein>
    <submittedName>
        <fullName evidence="3">DUF423 domain-containing protein</fullName>
    </submittedName>
</protein>
<feature type="transmembrane region" description="Helical" evidence="1">
    <location>
        <begin position="91"/>
        <end position="112"/>
    </location>
</feature>
<keyword evidence="1" id="KW-0472">Membrane</keyword>
<keyword evidence="4" id="KW-1185">Reference proteome</keyword>
<feature type="chain" id="PRO_5019178233" evidence="2">
    <location>
        <begin position="29"/>
        <end position="120"/>
    </location>
</feature>
<name>A0A429YTZ7_9HYPH</name>
<feature type="transmembrane region" description="Helical" evidence="1">
    <location>
        <begin position="36"/>
        <end position="54"/>
    </location>
</feature>
<evidence type="ECO:0000313" key="4">
    <source>
        <dbReference type="Proteomes" id="UP000278398"/>
    </source>
</evidence>
<organism evidence="3 4">
    <name type="scientific">Aquibium carbonis</name>
    <dbReference type="NCBI Taxonomy" id="2495581"/>
    <lineage>
        <taxon>Bacteria</taxon>
        <taxon>Pseudomonadati</taxon>
        <taxon>Pseudomonadota</taxon>
        <taxon>Alphaproteobacteria</taxon>
        <taxon>Hyphomicrobiales</taxon>
        <taxon>Phyllobacteriaceae</taxon>
        <taxon>Aquibium</taxon>
    </lineage>
</organism>
<dbReference type="InterPro" id="IPR006696">
    <property type="entry name" value="DUF423"/>
</dbReference>
<dbReference type="Pfam" id="PF04241">
    <property type="entry name" value="DUF423"/>
    <property type="match status" value="1"/>
</dbReference>
<feature type="signal peptide" evidence="2">
    <location>
        <begin position="1"/>
        <end position="28"/>
    </location>
</feature>
<sequence>MTTARVLTVAGGLCGAAGVVLSAAAAHAGGGNTGTAASFLLMHAGAFLAVGLAPSSRPMRLAAFVVLAGLALFAGDLLMRDFAGMRLFPMAAPTGGTLMIVGWLAVAVTGAFTRSRPADR</sequence>